<proteinExistence type="predicted"/>
<dbReference type="STRING" id="1244869.H261_11934"/>
<dbReference type="RefSeq" id="WP_008617755.1">
    <property type="nucleotide sequence ID" value="NZ_AONQ01000028.1"/>
</dbReference>
<name>M3AAE9_9PROT</name>
<dbReference type="SUPFAM" id="SSF47336">
    <property type="entry name" value="ACP-like"/>
    <property type="match status" value="1"/>
</dbReference>
<dbReference type="InterPro" id="IPR036736">
    <property type="entry name" value="ACP-like_sf"/>
</dbReference>
<evidence type="ECO:0000313" key="2">
    <source>
        <dbReference type="EMBL" id="EME69743.1"/>
    </source>
</evidence>
<dbReference type="PATRIC" id="fig|1244869.3.peg.2406"/>
<organism evidence="2 3">
    <name type="scientific">Paramagnetospirillum caucaseum</name>
    <dbReference type="NCBI Taxonomy" id="1244869"/>
    <lineage>
        <taxon>Bacteria</taxon>
        <taxon>Pseudomonadati</taxon>
        <taxon>Pseudomonadota</taxon>
        <taxon>Alphaproteobacteria</taxon>
        <taxon>Rhodospirillales</taxon>
        <taxon>Magnetospirillaceae</taxon>
        <taxon>Paramagnetospirillum</taxon>
    </lineage>
</organism>
<reference evidence="2 3" key="1">
    <citation type="journal article" date="2014" name="Genome Announc.">
        <title>Draft Genome Sequence of Magnetospirillum sp. Strain SO-1, a Freshwater Magnetotactic Bacterium Isolated from the Ol'khovka River, Russia.</title>
        <authorList>
            <person name="Grouzdev D.S."/>
            <person name="Dziuba M.V."/>
            <person name="Sukhacheva M.S."/>
            <person name="Mardanov A.V."/>
            <person name="Beletskiy A.V."/>
            <person name="Kuznetsov B.B."/>
            <person name="Skryabin K.G."/>
        </authorList>
    </citation>
    <scope>NUCLEOTIDE SEQUENCE [LARGE SCALE GENOMIC DNA]</scope>
    <source>
        <strain evidence="2 3">SO-1</strain>
    </source>
</reference>
<protein>
    <submittedName>
        <fullName evidence="2">Uncharacterized protein</fullName>
    </submittedName>
</protein>
<dbReference type="Proteomes" id="UP000011744">
    <property type="component" value="Unassembled WGS sequence"/>
</dbReference>
<dbReference type="eggNOG" id="COG0236">
    <property type="taxonomic scope" value="Bacteria"/>
</dbReference>
<dbReference type="EMBL" id="AONQ01000028">
    <property type="protein sequence ID" value="EME69743.1"/>
    <property type="molecule type" value="Genomic_DNA"/>
</dbReference>
<comment type="caution">
    <text evidence="2">The sequence shown here is derived from an EMBL/GenBank/DDBJ whole genome shotgun (WGS) entry which is preliminary data.</text>
</comment>
<evidence type="ECO:0000256" key="1">
    <source>
        <dbReference type="SAM" id="MobiDB-lite"/>
    </source>
</evidence>
<feature type="region of interest" description="Disordered" evidence="1">
    <location>
        <begin position="186"/>
        <end position="210"/>
    </location>
</feature>
<sequence>MSQHSLRFPACQSCRHQVGGAIIPTRCAGCQDAAEHEPRLLPITRDQIDTTVLAAIARYIPGQAVTLDAPLQDMGVRSVHKVQVELDLEDEYEAHQMHLPPRLAWDTPRQLADHVALQLLPGESGEIIDHAAWAEDTLAACAEARRPQAARDVPPGTLWAFTEFRTMDEVMVAEQQAAACTDGIPRPEVVREPWPPVDEGILAPKTGQEG</sequence>
<dbReference type="AlphaFoldDB" id="M3AAE9"/>
<keyword evidence="3" id="KW-1185">Reference proteome</keyword>
<accession>M3AAE9</accession>
<dbReference type="Gene3D" id="1.10.1200.10">
    <property type="entry name" value="ACP-like"/>
    <property type="match status" value="1"/>
</dbReference>
<evidence type="ECO:0000313" key="3">
    <source>
        <dbReference type="Proteomes" id="UP000011744"/>
    </source>
</evidence>
<dbReference type="OrthoDB" id="7364540at2"/>
<gene>
    <name evidence="2" type="ORF">H261_11934</name>
</gene>